<evidence type="ECO:0000256" key="5">
    <source>
        <dbReference type="ARBA" id="ARBA00022989"/>
    </source>
</evidence>
<feature type="transmembrane region" description="Helical" evidence="8">
    <location>
        <begin position="335"/>
        <end position="354"/>
    </location>
</feature>
<comment type="caution">
    <text evidence="10">The sequence shown here is derived from an EMBL/GenBank/DDBJ whole genome shotgun (WGS) entry which is preliminary data.</text>
</comment>
<evidence type="ECO:0000313" key="11">
    <source>
        <dbReference type="Proteomes" id="UP001500467"/>
    </source>
</evidence>
<dbReference type="Gene3D" id="1.20.1250.20">
    <property type="entry name" value="MFS general substrate transporter like domains"/>
    <property type="match status" value="1"/>
</dbReference>
<evidence type="ECO:0000256" key="8">
    <source>
        <dbReference type="SAM" id="Phobius"/>
    </source>
</evidence>
<evidence type="ECO:0000256" key="6">
    <source>
        <dbReference type="ARBA" id="ARBA00023136"/>
    </source>
</evidence>
<comment type="subcellular location">
    <subcellularLocation>
        <location evidence="1">Cell membrane</location>
        <topology evidence="1">Multi-pass membrane protein</topology>
    </subcellularLocation>
</comment>
<evidence type="ECO:0000259" key="9">
    <source>
        <dbReference type="PROSITE" id="PS50850"/>
    </source>
</evidence>
<feature type="compositionally biased region" description="Low complexity" evidence="7">
    <location>
        <begin position="462"/>
        <end position="479"/>
    </location>
</feature>
<dbReference type="SUPFAM" id="SSF103473">
    <property type="entry name" value="MFS general substrate transporter"/>
    <property type="match status" value="1"/>
</dbReference>
<gene>
    <name evidence="10" type="ORF">GCM10009675_00500</name>
</gene>
<dbReference type="Proteomes" id="UP001500467">
    <property type="component" value="Unassembled WGS sequence"/>
</dbReference>
<keyword evidence="11" id="KW-1185">Reference proteome</keyword>
<organism evidence="10 11">
    <name type="scientific">Prauserella alba</name>
    <dbReference type="NCBI Taxonomy" id="176898"/>
    <lineage>
        <taxon>Bacteria</taxon>
        <taxon>Bacillati</taxon>
        <taxon>Actinomycetota</taxon>
        <taxon>Actinomycetes</taxon>
        <taxon>Pseudonocardiales</taxon>
        <taxon>Pseudonocardiaceae</taxon>
        <taxon>Prauserella</taxon>
    </lineage>
</organism>
<evidence type="ECO:0000256" key="7">
    <source>
        <dbReference type="SAM" id="MobiDB-lite"/>
    </source>
</evidence>
<feature type="domain" description="Major facilitator superfamily (MFS) profile" evidence="9">
    <location>
        <begin position="23"/>
        <end position="455"/>
    </location>
</feature>
<evidence type="ECO:0000256" key="2">
    <source>
        <dbReference type="ARBA" id="ARBA00022448"/>
    </source>
</evidence>
<feature type="transmembrane region" description="Helical" evidence="8">
    <location>
        <begin position="209"/>
        <end position="230"/>
    </location>
</feature>
<feature type="transmembrane region" description="Helical" evidence="8">
    <location>
        <begin position="61"/>
        <end position="78"/>
    </location>
</feature>
<dbReference type="PROSITE" id="PS50850">
    <property type="entry name" value="MFS"/>
    <property type="match status" value="1"/>
</dbReference>
<dbReference type="InterPro" id="IPR011701">
    <property type="entry name" value="MFS"/>
</dbReference>
<protein>
    <submittedName>
        <fullName evidence="10">MFS transporter</fullName>
    </submittedName>
</protein>
<evidence type="ECO:0000256" key="3">
    <source>
        <dbReference type="ARBA" id="ARBA00022475"/>
    </source>
</evidence>
<dbReference type="CDD" id="cd17321">
    <property type="entry name" value="MFS_MMR_MDR_like"/>
    <property type="match status" value="1"/>
</dbReference>
<feature type="transmembrane region" description="Helical" evidence="8">
    <location>
        <begin position="147"/>
        <end position="169"/>
    </location>
</feature>
<dbReference type="EMBL" id="BAAALM010000001">
    <property type="protein sequence ID" value="GAA1190258.1"/>
    <property type="molecule type" value="Genomic_DNA"/>
</dbReference>
<dbReference type="PANTHER" id="PTHR42718:SF46">
    <property type="entry name" value="BLR6921 PROTEIN"/>
    <property type="match status" value="1"/>
</dbReference>
<keyword evidence="3" id="KW-1003">Cell membrane</keyword>
<feature type="transmembrane region" description="Helical" evidence="8">
    <location>
        <begin position="121"/>
        <end position="140"/>
    </location>
</feature>
<feature type="transmembrane region" description="Helical" evidence="8">
    <location>
        <begin position="175"/>
        <end position="197"/>
    </location>
</feature>
<feature type="transmembrane region" description="Helical" evidence="8">
    <location>
        <begin position="307"/>
        <end position="328"/>
    </location>
</feature>
<keyword evidence="4 8" id="KW-0812">Transmembrane</keyword>
<feature type="transmembrane region" description="Helical" evidence="8">
    <location>
        <begin position="21"/>
        <end position="41"/>
    </location>
</feature>
<sequence>MAVADETDRQGTPADEQRNRWWLVVAAGLAVFMASVDMSIVNVALPVIERDLAIPTSVTEWVVLAYLLPLAGLALPSGRWLDAVGHRPALVFSLSGFALASVAAGLAPALGWLVAARLTQGMFGALLFSLVPALAATAVQPHARGRAMGLVTTVGPLGLISGPVMGGLIVDGPGWPWIFFVNVPVSAVVLAVGMRLLPHGTALRTPDRAWFTEALLLSSAVAVVLLSLTFTADDGPAWLLLAVLAVPLLGGWVRLPSATPVRKLLRTTGESGAHVALAATATALGVVFFVMPFFLQRPLGESVSAAGLTILAFPAGMVVMGPVGGFLADRFGSRRMAVLGAALFTVGLALLLPMDDSWRLADVAWRLLLAGCGNGLFNAPNMTIAMTHAPPSLLATIGASTSLARQTGFALGPASATVAWALSSYQPAGIRAAMVLATALGAASVAVLLLTRKGGGSPPDPADTAPQDTTRPATTTEEE</sequence>
<name>A0ABN1V245_9PSEU</name>
<dbReference type="Pfam" id="PF07690">
    <property type="entry name" value="MFS_1"/>
    <property type="match status" value="1"/>
</dbReference>
<keyword evidence="5 8" id="KW-1133">Transmembrane helix</keyword>
<evidence type="ECO:0000313" key="10">
    <source>
        <dbReference type="EMBL" id="GAA1190258.1"/>
    </source>
</evidence>
<feature type="region of interest" description="Disordered" evidence="7">
    <location>
        <begin position="454"/>
        <end position="479"/>
    </location>
</feature>
<evidence type="ECO:0000256" key="4">
    <source>
        <dbReference type="ARBA" id="ARBA00022692"/>
    </source>
</evidence>
<feature type="transmembrane region" description="Helical" evidence="8">
    <location>
        <begin position="90"/>
        <end position="115"/>
    </location>
</feature>
<reference evidence="10 11" key="1">
    <citation type="journal article" date="2019" name="Int. J. Syst. Evol. Microbiol.">
        <title>The Global Catalogue of Microorganisms (GCM) 10K type strain sequencing project: providing services to taxonomists for standard genome sequencing and annotation.</title>
        <authorList>
            <consortium name="The Broad Institute Genomics Platform"/>
            <consortium name="The Broad Institute Genome Sequencing Center for Infectious Disease"/>
            <person name="Wu L."/>
            <person name="Ma J."/>
        </authorList>
    </citation>
    <scope>NUCLEOTIDE SEQUENCE [LARGE SCALE GENOMIC DNA]</scope>
    <source>
        <strain evidence="10 11">JCM 13022</strain>
    </source>
</reference>
<dbReference type="RefSeq" id="WP_253852570.1">
    <property type="nucleotide sequence ID" value="NZ_BAAALM010000001.1"/>
</dbReference>
<dbReference type="InterPro" id="IPR036259">
    <property type="entry name" value="MFS_trans_sf"/>
</dbReference>
<evidence type="ECO:0000256" key="1">
    <source>
        <dbReference type="ARBA" id="ARBA00004651"/>
    </source>
</evidence>
<keyword evidence="2" id="KW-0813">Transport</keyword>
<proteinExistence type="predicted"/>
<keyword evidence="6 8" id="KW-0472">Membrane</keyword>
<feature type="transmembrane region" description="Helical" evidence="8">
    <location>
        <begin position="275"/>
        <end position="295"/>
    </location>
</feature>
<dbReference type="InterPro" id="IPR020846">
    <property type="entry name" value="MFS_dom"/>
</dbReference>
<dbReference type="PRINTS" id="PR01036">
    <property type="entry name" value="TCRTETB"/>
</dbReference>
<dbReference type="PANTHER" id="PTHR42718">
    <property type="entry name" value="MAJOR FACILITATOR SUPERFAMILY MULTIDRUG TRANSPORTER MFSC"/>
    <property type="match status" value="1"/>
</dbReference>
<feature type="transmembrane region" description="Helical" evidence="8">
    <location>
        <begin position="236"/>
        <end position="255"/>
    </location>
</feature>
<feature type="transmembrane region" description="Helical" evidence="8">
    <location>
        <begin position="430"/>
        <end position="450"/>
    </location>
</feature>
<accession>A0ABN1V245</accession>
<dbReference type="Gene3D" id="1.20.1720.10">
    <property type="entry name" value="Multidrug resistance protein D"/>
    <property type="match status" value="1"/>
</dbReference>